<organism evidence="2 3">
    <name type="scientific">Fusobacterium varium ATCC 27725</name>
    <dbReference type="NCBI Taxonomy" id="469618"/>
    <lineage>
        <taxon>Bacteria</taxon>
        <taxon>Fusobacteriati</taxon>
        <taxon>Fusobacteriota</taxon>
        <taxon>Fusobacteriia</taxon>
        <taxon>Fusobacteriales</taxon>
        <taxon>Fusobacteriaceae</taxon>
        <taxon>Fusobacterium</taxon>
    </lineage>
</organism>
<dbReference type="EMBL" id="CP028103">
    <property type="protein sequence ID" value="AVQ32024.1"/>
    <property type="molecule type" value="Genomic_DNA"/>
</dbReference>
<dbReference type="InterPro" id="IPR001509">
    <property type="entry name" value="Epimerase_deHydtase"/>
</dbReference>
<dbReference type="PANTHER" id="PTHR43245:SF13">
    <property type="entry name" value="UDP-D-APIOSE_UDP-D-XYLOSE SYNTHASE 2"/>
    <property type="match status" value="1"/>
</dbReference>
<name>A0ABN5JIE2_FUSVA</name>
<evidence type="ECO:0000313" key="3">
    <source>
        <dbReference type="Proteomes" id="UP000241238"/>
    </source>
</evidence>
<evidence type="ECO:0000259" key="1">
    <source>
        <dbReference type="Pfam" id="PF01370"/>
    </source>
</evidence>
<gene>
    <name evidence="2" type="ORF">C4N18_12620</name>
</gene>
<keyword evidence="3" id="KW-1185">Reference proteome</keyword>
<dbReference type="InterPro" id="IPR050177">
    <property type="entry name" value="Lipid_A_modif_metabolic_enz"/>
</dbReference>
<evidence type="ECO:0000313" key="2">
    <source>
        <dbReference type="EMBL" id="AVQ32024.1"/>
    </source>
</evidence>
<dbReference type="SUPFAM" id="SSF51735">
    <property type="entry name" value="NAD(P)-binding Rossmann-fold domains"/>
    <property type="match status" value="1"/>
</dbReference>
<protein>
    <submittedName>
        <fullName evidence="2">dTDP-glucose 4,6-dehydratase</fullName>
    </submittedName>
</protein>
<sequence length="317" mass="37203">MKNILLMGGNQFVGKKLCEFLLNKKYKVYVLNRGTRPSPEKAEVLKCNRNIEKELIECLENLRVDCIIDISAYNPEQVSLIQRIMAGRYCQYILISSASIYNKMQNYPVKETDSTGANEIWGKYAEDKYLCEKITIENSKKLKFNYTIFRPFYIYGPENNLDRESYIFARLENNMPIFIPDKGEERIQFGYIDDLCEAVNFSLDNPHFFNQIFNISGDESITIKDYIKMCSLISGKQPLIYNIDLEKENLKARDWFPFRNKNLIGDISKIEKTGFRNKYSLKEGLKKTYIYLKENNKLEVPVLNDIESCFGRRLEKE</sequence>
<accession>A0ABN5JIE2</accession>
<reference evidence="3" key="1">
    <citation type="journal article" date="2018" name="MSphere">
        <title>Fusobacterium Genomics Using MinION and Illumina Sequencing Enables Genome Completion and Correction.</title>
        <authorList>
            <person name="Todd S.M."/>
            <person name="Settlage R.E."/>
            <person name="Lahmers K.K."/>
            <person name="Slade D.J."/>
        </authorList>
    </citation>
    <scope>NUCLEOTIDE SEQUENCE [LARGE SCALE GENOMIC DNA]</scope>
    <source>
        <strain evidence="3">ATCC 27725</strain>
    </source>
</reference>
<dbReference type="InterPro" id="IPR036291">
    <property type="entry name" value="NAD(P)-bd_dom_sf"/>
</dbReference>
<feature type="domain" description="NAD-dependent epimerase/dehydratase" evidence="1">
    <location>
        <begin position="4"/>
        <end position="215"/>
    </location>
</feature>
<dbReference type="GeneID" id="77468842"/>
<dbReference type="Proteomes" id="UP000241238">
    <property type="component" value="Chromosome"/>
</dbReference>
<dbReference type="RefSeq" id="WP_005948390.1">
    <property type="nucleotide sequence ID" value="NZ_CP028103.1"/>
</dbReference>
<dbReference type="PANTHER" id="PTHR43245">
    <property type="entry name" value="BIFUNCTIONAL POLYMYXIN RESISTANCE PROTEIN ARNA"/>
    <property type="match status" value="1"/>
</dbReference>
<proteinExistence type="predicted"/>
<dbReference type="Gene3D" id="3.40.50.720">
    <property type="entry name" value="NAD(P)-binding Rossmann-like Domain"/>
    <property type="match status" value="1"/>
</dbReference>
<dbReference type="Pfam" id="PF01370">
    <property type="entry name" value="Epimerase"/>
    <property type="match status" value="1"/>
</dbReference>